<dbReference type="Pfam" id="PF13086">
    <property type="entry name" value="AAA_11"/>
    <property type="match status" value="1"/>
</dbReference>
<dbReference type="Pfam" id="PF13087">
    <property type="entry name" value="AAA_12"/>
    <property type="match status" value="1"/>
</dbReference>
<comment type="caution">
    <text evidence="8">The sequence shown here is derived from an EMBL/GenBank/DDBJ whole genome shotgun (WGS) entry which is preliminary data.</text>
</comment>
<evidence type="ECO:0000256" key="5">
    <source>
        <dbReference type="ARBA" id="ARBA00022840"/>
    </source>
</evidence>
<keyword evidence="5" id="KW-0067">ATP-binding</keyword>
<evidence type="ECO:0000259" key="6">
    <source>
        <dbReference type="Pfam" id="PF13086"/>
    </source>
</evidence>
<reference evidence="8 9" key="1">
    <citation type="submission" date="2019-07" db="EMBL/GenBank/DDBJ databases">
        <title>Hymenobacter sp. straun FUR1 Genome sequencing and assembly.</title>
        <authorList>
            <person name="Chhetri G."/>
        </authorList>
    </citation>
    <scope>NUCLEOTIDE SEQUENCE [LARGE SCALE GENOMIC DNA]</scope>
    <source>
        <strain evidence="8 9">Fur1</strain>
    </source>
</reference>
<keyword evidence="9" id="KW-1185">Reference proteome</keyword>
<dbReference type="PANTHER" id="PTHR43788:SF8">
    <property type="entry name" value="DNA-BINDING PROTEIN SMUBP-2"/>
    <property type="match status" value="1"/>
</dbReference>
<dbReference type="InterPro" id="IPR050534">
    <property type="entry name" value="Coronavir_polyprotein_1ab"/>
</dbReference>
<dbReference type="EMBL" id="VMRJ01000004">
    <property type="protein sequence ID" value="TVT39608.1"/>
    <property type="molecule type" value="Genomic_DNA"/>
</dbReference>
<evidence type="ECO:0000256" key="4">
    <source>
        <dbReference type="ARBA" id="ARBA00022806"/>
    </source>
</evidence>
<dbReference type="GO" id="GO:0005524">
    <property type="term" value="F:ATP binding"/>
    <property type="evidence" value="ECO:0007669"/>
    <property type="project" value="UniProtKB-KW"/>
</dbReference>
<dbReference type="InterPro" id="IPR047187">
    <property type="entry name" value="SF1_C_Upf1"/>
</dbReference>
<dbReference type="Proteomes" id="UP000317624">
    <property type="component" value="Unassembled WGS sequence"/>
</dbReference>
<dbReference type="OrthoDB" id="190275at2"/>
<dbReference type="Gene3D" id="3.40.50.300">
    <property type="entry name" value="P-loop containing nucleotide triphosphate hydrolases"/>
    <property type="match status" value="2"/>
</dbReference>
<dbReference type="InterPro" id="IPR041679">
    <property type="entry name" value="DNA2/NAM7-like_C"/>
</dbReference>
<dbReference type="SUPFAM" id="SSF52540">
    <property type="entry name" value="P-loop containing nucleoside triphosphate hydrolases"/>
    <property type="match status" value="1"/>
</dbReference>
<feature type="domain" description="DNA2/NAM7 helicase-like C-terminal" evidence="7">
    <location>
        <begin position="1189"/>
        <end position="1423"/>
    </location>
</feature>
<feature type="domain" description="DNA2/NAM7 helicase helicase" evidence="6">
    <location>
        <begin position="968"/>
        <end position="1071"/>
    </location>
</feature>
<keyword evidence="3" id="KW-0378">Hydrolase</keyword>
<dbReference type="RefSeq" id="WP_144850641.1">
    <property type="nucleotide sequence ID" value="NZ_VMRJ01000004.1"/>
</dbReference>
<evidence type="ECO:0000313" key="9">
    <source>
        <dbReference type="Proteomes" id="UP000317624"/>
    </source>
</evidence>
<keyword evidence="4" id="KW-0347">Helicase</keyword>
<dbReference type="InterPro" id="IPR041677">
    <property type="entry name" value="DNA2/NAM7_AAA_11"/>
</dbReference>
<dbReference type="GO" id="GO:0016787">
    <property type="term" value="F:hydrolase activity"/>
    <property type="evidence" value="ECO:0007669"/>
    <property type="project" value="UniProtKB-KW"/>
</dbReference>
<name>A0A558BST7_9BACT</name>
<dbReference type="GO" id="GO:0043139">
    <property type="term" value="F:5'-3' DNA helicase activity"/>
    <property type="evidence" value="ECO:0007669"/>
    <property type="project" value="TreeGrafter"/>
</dbReference>
<keyword evidence="2" id="KW-0547">Nucleotide-binding</keyword>
<evidence type="ECO:0000313" key="8">
    <source>
        <dbReference type="EMBL" id="TVT39608.1"/>
    </source>
</evidence>
<sequence length="1478" mass="166019">MPTLQKKVISAFIRSGCKRRLRLSLYPTDEERVPIGMPETQKARSGVGLAGQAGYKWQEEKIDELADVFGPDSIKQKKGGPQNKAIPQELRELIDEGAVQPYHFIVEARYNADNAPFRKGMGLETLADEHGEVLNISYNHADLIQVLPTRINAAPDERFEYSQQVHPDGSLTTLADDDERIRLRIIDIKLAAEPGAHYFAEVVYYALTLAGWLEQEELSDRFVVVAASAVWPGSYEASAIMLATSKLNRHGIPITLQALAQALEEDLELAPFDAFVPRLRYFFTTTLPNVLITPWKELSWHVDERCSGCEFIGYPWPLSGVQALDYNVLWCWPEAKRIGHASRVIGLSRGNRQQLGAPSISQLAQFKPDHAAFQRTPSLRAQQYRFPKRAEALIKNTSEIIEESGSDALMPRWPDLHLYVFLDYDLASAITVSFGIRAFWVEPVPYGVEPPEDRQVKRWNEKQGEVEVYIVDTRDLIREKEEFLKFLRALRGIIATVRQADNTNSNRRRSTYQIYLWDEAQRRHLQRVAGRHLAAVLADQQLHDLLWLFPPPELLINPDDASVRSPFTLVGRVVQNTVAINLAHYYTIFGVAQLYHTPEFTPPNVFTLYQDPFSNLIPAERIHELWTRRGQLQQTLAGIQEATQRKLMAMGAIVTKLERDLKPELLPSRLAAPTVPERIRLPRALAGLPPFSSLLYEFTRLNGALNDLESFAVRAMPPHEREARFKSAYLPIRLEGQPRTDALAQLSHTAGRILTSPALLVYALGSESRDVNLRPGDIGFALSPRNRPDFLILHPVQLIKPDFNLHTIGNPQSISTIAESGLTSVTIEAIDRQRGFIALRPNDSAYLTRVDDNARGAAKSRYTVEQARLIDLSHEVMLDPIDKDYLVKKVELTLVGIGYPELAFEQDNATVRLALGLQTAAPRDTYSPLTPAALFLWSGRLLSDTSVPRPLTAVRPLLERLLQQQQRNLNISQWHAWTKALTCRLSLIWGPPGTGKSQTLRALIAGALLDAHQRGIPLRILITANGYTAMDNVLLDLPKLVKQLMPNVPVSYVRLLGRTKEIPADSEDITSIVPETIQASAETQQLWQQLDNPTGLTVVGGIPHQIHNLAIGTHRRTALDQAARILGTQRRWFDLIIVDEASQMDVASATLVVSKAADEGSYVLAGDDLQLPPIHSAEAPKSLERHVGSVFEYVRHVAQVRPLPLNENYRSNATLVEFTRTAGYDPELKAYNPNLCLDLTELPTTQPIDWPSQLLWSTEWAKLLDPNFPATAYTHTDDTSGQANDFEADAVAALVCLLRGRLKRQLLHELRPDGSETPPGTELFDPATDFWEKAVGIVTPHRAQMSRIVTRLQEIFPADEPDKIRSAVDTVERFQGQERAVIIASFGIGDPDLISNEDEFLYSLRRINVLASRARAKLIILSSESLINHLPNDAQVLEESRLLKRFVESYCQPVGVLVLPYYRTPTEPDVQEGFLYRK</sequence>
<proteinExistence type="inferred from homology"/>
<accession>A0A558BST7</accession>
<dbReference type="PANTHER" id="PTHR43788">
    <property type="entry name" value="DNA2/NAM7 HELICASE FAMILY MEMBER"/>
    <property type="match status" value="1"/>
</dbReference>
<evidence type="ECO:0000256" key="3">
    <source>
        <dbReference type="ARBA" id="ARBA00022801"/>
    </source>
</evidence>
<dbReference type="CDD" id="cd18808">
    <property type="entry name" value="SF1_C_Upf1"/>
    <property type="match status" value="1"/>
</dbReference>
<protein>
    <submittedName>
        <fullName evidence="8">AAA family ATPase</fullName>
    </submittedName>
</protein>
<organism evidence="8 9">
    <name type="scientific">Hymenobacter setariae</name>
    <dbReference type="NCBI Taxonomy" id="2594794"/>
    <lineage>
        <taxon>Bacteria</taxon>
        <taxon>Pseudomonadati</taxon>
        <taxon>Bacteroidota</taxon>
        <taxon>Cytophagia</taxon>
        <taxon>Cytophagales</taxon>
        <taxon>Hymenobacteraceae</taxon>
        <taxon>Hymenobacter</taxon>
    </lineage>
</organism>
<evidence type="ECO:0000256" key="2">
    <source>
        <dbReference type="ARBA" id="ARBA00022741"/>
    </source>
</evidence>
<gene>
    <name evidence="8" type="ORF">FNT36_18375</name>
</gene>
<evidence type="ECO:0000259" key="7">
    <source>
        <dbReference type="Pfam" id="PF13087"/>
    </source>
</evidence>
<comment type="similarity">
    <text evidence="1">Belongs to the DNA2/NAM7 helicase family.</text>
</comment>
<evidence type="ECO:0000256" key="1">
    <source>
        <dbReference type="ARBA" id="ARBA00007913"/>
    </source>
</evidence>
<dbReference type="InterPro" id="IPR027417">
    <property type="entry name" value="P-loop_NTPase"/>
</dbReference>